<dbReference type="SUPFAM" id="SSF56349">
    <property type="entry name" value="DNA breaking-rejoining enzymes"/>
    <property type="match status" value="1"/>
</dbReference>
<dbReference type="PANTHER" id="PTHR30349">
    <property type="entry name" value="PHAGE INTEGRASE-RELATED"/>
    <property type="match status" value="1"/>
</dbReference>
<dbReference type="EMBL" id="LAJX01000153">
    <property type="protein sequence ID" value="KJV05926.1"/>
    <property type="molecule type" value="Genomic_DNA"/>
</dbReference>
<accession>A0A0F3IGN8</accession>
<keyword evidence="3" id="KW-0238">DNA-binding</keyword>
<dbReference type="InterPro" id="IPR011010">
    <property type="entry name" value="DNA_brk_join_enz"/>
</dbReference>
<feature type="domain" description="Tyr recombinase" evidence="5">
    <location>
        <begin position="204"/>
        <end position="371"/>
    </location>
</feature>
<dbReference type="RefSeq" id="WP_045779806.1">
    <property type="nucleotide sequence ID" value="NZ_LAJX01000153.1"/>
</dbReference>
<evidence type="ECO:0000256" key="2">
    <source>
        <dbReference type="ARBA" id="ARBA00022908"/>
    </source>
</evidence>
<name>A0A0F3IGN8_9GAMM</name>
<dbReference type="GO" id="GO:0003677">
    <property type="term" value="F:DNA binding"/>
    <property type="evidence" value="ECO:0007669"/>
    <property type="project" value="UniProtKB-KW"/>
</dbReference>
<dbReference type="InterPro" id="IPR010998">
    <property type="entry name" value="Integrase_recombinase_N"/>
</dbReference>
<evidence type="ECO:0000313" key="7">
    <source>
        <dbReference type="Proteomes" id="UP000033684"/>
    </source>
</evidence>
<dbReference type="InterPro" id="IPR013762">
    <property type="entry name" value="Integrase-like_cat_sf"/>
</dbReference>
<proteinExistence type="inferred from homology"/>
<comment type="similarity">
    <text evidence="1">Belongs to the 'phage' integrase family.</text>
</comment>
<dbReference type="OrthoDB" id="9801717at2"/>
<keyword evidence="2" id="KW-0229">DNA integration</keyword>
<sequence length="377" mass="42733">MKITIEKRTNKEGDKQSIRLVYWYGSYVDDSGKTKHNRKREQLDQFLYTDPKGKAEKQHNKDTDLLVENIKAKRLVEAASGQHGFTDTTKLSASFYRFFEKVMETKKTNQSSSNYATWQACLVQLKTHCPDDSLAFEQITADWVEGVRVFFDTKAKTKSGNLISKNTASTYFNKVRAVINDAFAKGIIVKNPLTQVKGIAPEQNKRVYLTIDEVRALVKTDCRYSVLKNAFLFSCLTGLRWSDINKLDWSEVSQFDGVQRITFNQKKTGNLQYLDITQQAYTLLGAAGCGRVFSGLKYSAYMNTELLRWCMAAGITKHVTFHTGRHTFAVSLLCNGVDIYTTSKLLGHSEVKTTQIYADIIDSVRKDAMHKIPSIGL</sequence>
<evidence type="ECO:0000256" key="1">
    <source>
        <dbReference type="ARBA" id="ARBA00008857"/>
    </source>
</evidence>
<dbReference type="PANTHER" id="PTHR30349:SF64">
    <property type="entry name" value="PROPHAGE INTEGRASE INTD-RELATED"/>
    <property type="match status" value="1"/>
</dbReference>
<dbReference type="PROSITE" id="PS51898">
    <property type="entry name" value="TYR_RECOMBINASE"/>
    <property type="match status" value="1"/>
</dbReference>
<dbReference type="GO" id="GO:0006310">
    <property type="term" value="P:DNA recombination"/>
    <property type="evidence" value="ECO:0007669"/>
    <property type="project" value="UniProtKB-KW"/>
</dbReference>
<keyword evidence="4" id="KW-0233">DNA recombination</keyword>
<dbReference type="Pfam" id="PF00589">
    <property type="entry name" value="Phage_integrase"/>
    <property type="match status" value="1"/>
</dbReference>
<evidence type="ECO:0000259" key="5">
    <source>
        <dbReference type="PROSITE" id="PS51898"/>
    </source>
</evidence>
<evidence type="ECO:0000256" key="3">
    <source>
        <dbReference type="ARBA" id="ARBA00023125"/>
    </source>
</evidence>
<dbReference type="Pfam" id="PF13102">
    <property type="entry name" value="Phage_int_SAM_5"/>
    <property type="match status" value="1"/>
</dbReference>
<gene>
    <name evidence="6" type="ORF">VZ94_14715</name>
</gene>
<dbReference type="Gene3D" id="1.10.150.130">
    <property type="match status" value="1"/>
</dbReference>
<dbReference type="InterPro" id="IPR025269">
    <property type="entry name" value="SAM-like_dom"/>
</dbReference>
<dbReference type="AlphaFoldDB" id="A0A0F3IGN8"/>
<evidence type="ECO:0000313" key="6">
    <source>
        <dbReference type="EMBL" id="KJV05926.1"/>
    </source>
</evidence>
<protein>
    <submittedName>
        <fullName evidence="6">Integrase</fullName>
    </submittedName>
</protein>
<reference evidence="7" key="1">
    <citation type="submission" date="2015-03" db="EMBL/GenBank/DDBJ databases">
        <title>Draft genome sequence of a novel methanotroph (Sn10-6) isolated from flooded ricefield rhizosphere in India.</title>
        <authorList>
            <person name="Pandit P.S."/>
            <person name="Pore S.D."/>
            <person name="Arora P."/>
            <person name="Kapse N.G."/>
            <person name="Dhakephalkar P.K."/>
            <person name="Rahalkar M.C."/>
        </authorList>
    </citation>
    <scope>NUCLEOTIDE SEQUENCE [LARGE SCALE GENOMIC DNA]</scope>
    <source>
        <strain evidence="7">Sn10-6</strain>
    </source>
</reference>
<dbReference type="InterPro" id="IPR002104">
    <property type="entry name" value="Integrase_catalytic"/>
</dbReference>
<dbReference type="Gene3D" id="1.10.443.10">
    <property type="entry name" value="Intergrase catalytic core"/>
    <property type="match status" value="1"/>
</dbReference>
<dbReference type="InterPro" id="IPR050090">
    <property type="entry name" value="Tyrosine_recombinase_XerCD"/>
</dbReference>
<dbReference type="GO" id="GO:0015074">
    <property type="term" value="P:DNA integration"/>
    <property type="evidence" value="ECO:0007669"/>
    <property type="project" value="UniProtKB-KW"/>
</dbReference>
<reference evidence="6 7" key="2">
    <citation type="journal article" date="2016" name="Microb. Ecol.">
        <title>Genome Characteristics of a Novel Type I Methanotroph (Sn10-6) Isolated from a Flooded Indian Rice Field.</title>
        <authorList>
            <person name="Rahalkar M.C."/>
            <person name="Pandit P.S."/>
            <person name="Dhakephalkar P.K."/>
            <person name="Pore S."/>
            <person name="Arora P."/>
            <person name="Kapse N."/>
        </authorList>
    </citation>
    <scope>NUCLEOTIDE SEQUENCE [LARGE SCALE GENOMIC DNA]</scope>
    <source>
        <strain evidence="6 7">Sn10-6</strain>
    </source>
</reference>
<evidence type="ECO:0000256" key="4">
    <source>
        <dbReference type="ARBA" id="ARBA00023172"/>
    </source>
</evidence>
<dbReference type="Proteomes" id="UP000033684">
    <property type="component" value="Unassembled WGS sequence"/>
</dbReference>
<keyword evidence="7" id="KW-1185">Reference proteome</keyword>
<organism evidence="6 7">
    <name type="scientific">Methylocucumis oryzae</name>
    <dbReference type="NCBI Taxonomy" id="1632867"/>
    <lineage>
        <taxon>Bacteria</taxon>
        <taxon>Pseudomonadati</taxon>
        <taxon>Pseudomonadota</taxon>
        <taxon>Gammaproteobacteria</taxon>
        <taxon>Methylococcales</taxon>
        <taxon>Methylococcaceae</taxon>
        <taxon>Methylocucumis</taxon>
    </lineage>
</organism>
<dbReference type="PATRIC" id="fig|1632867.3.peg.1479"/>
<comment type="caution">
    <text evidence="6">The sequence shown here is derived from an EMBL/GenBank/DDBJ whole genome shotgun (WGS) entry which is preliminary data.</text>
</comment>
<dbReference type="CDD" id="cd01185">
    <property type="entry name" value="INTN1_C_like"/>
    <property type="match status" value="1"/>
</dbReference>